<name>C5L9Y0_PERM5</name>
<dbReference type="OrthoDB" id="366276at2759"/>
<feature type="compositionally biased region" description="Basic and acidic residues" evidence="1">
    <location>
        <begin position="56"/>
        <end position="76"/>
    </location>
</feature>
<proteinExistence type="predicted"/>
<gene>
    <name evidence="2" type="ORF">Pmar_PMAR006000</name>
</gene>
<sequence>MSLGWLTESSLIPKKAERVDLSKAYGGSAKHDINVLKAMIDDGESDATERKRKHESGRVRPLKKEGRLARPHRRDDNDDGDRNEDAVRKKLEEKASLYEQLMRSAAEGGDDDAVGGGRLVNFGNKVKQMEIWQDEEAERSTSSSKEEDCEVKGMDGGVRQVFERTYNPEDRDAADAFHAEAEAAQARLKRDEEFPRAMGRREAMKQRLAAARKRRKVDEKDDDKNN</sequence>
<feature type="region of interest" description="Disordered" evidence="1">
    <location>
        <begin position="132"/>
        <end position="156"/>
    </location>
</feature>
<feature type="compositionally biased region" description="Basic and acidic residues" evidence="1">
    <location>
        <begin position="216"/>
        <end position="226"/>
    </location>
</feature>
<feature type="compositionally biased region" description="Basic and acidic residues" evidence="1">
    <location>
        <begin position="188"/>
        <end position="205"/>
    </location>
</feature>
<evidence type="ECO:0000313" key="2">
    <source>
        <dbReference type="EMBL" id="EER06236.1"/>
    </source>
</evidence>
<feature type="region of interest" description="Disordered" evidence="1">
    <location>
        <begin position="187"/>
        <end position="226"/>
    </location>
</feature>
<feature type="region of interest" description="Disordered" evidence="1">
    <location>
        <begin position="43"/>
        <end position="91"/>
    </location>
</feature>
<reference evidence="2 3" key="1">
    <citation type="submission" date="2008-07" db="EMBL/GenBank/DDBJ databases">
        <authorList>
            <person name="El-Sayed N."/>
            <person name="Caler E."/>
            <person name="Inman J."/>
            <person name="Amedeo P."/>
            <person name="Hass B."/>
            <person name="Wortman J."/>
        </authorList>
    </citation>
    <scope>NUCLEOTIDE SEQUENCE [LARGE SCALE GENOMIC DNA]</scope>
    <source>
        <strain evidence="3">ATCC 50983 / TXsc</strain>
    </source>
</reference>
<dbReference type="AlphaFoldDB" id="C5L9Y0"/>
<dbReference type="InParanoid" id="C5L9Y0"/>
<dbReference type="OMA" id="ANGKDMM"/>
<keyword evidence="3" id="KW-1185">Reference proteome</keyword>
<dbReference type="GeneID" id="9065198"/>
<accession>C5L9Y0</accession>
<evidence type="ECO:0000256" key="1">
    <source>
        <dbReference type="SAM" id="MobiDB-lite"/>
    </source>
</evidence>
<dbReference type="EMBL" id="GG680729">
    <property type="protein sequence ID" value="EER06236.1"/>
    <property type="molecule type" value="Genomic_DNA"/>
</dbReference>
<evidence type="ECO:0000313" key="3">
    <source>
        <dbReference type="Proteomes" id="UP000007800"/>
    </source>
</evidence>
<organism evidence="3">
    <name type="scientific">Perkinsus marinus (strain ATCC 50983 / TXsc)</name>
    <dbReference type="NCBI Taxonomy" id="423536"/>
    <lineage>
        <taxon>Eukaryota</taxon>
        <taxon>Sar</taxon>
        <taxon>Alveolata</taxon>
        <taxon>Perkinsozoa</taxon>
        <taxon>Perkinsea</taxon>
        <taxon>Perkinsida</taxon>
        <taxon>Perkinsidae</taxon>
        <taxon>Perkinsus</taxon>
    </lineage>
</organism>
<dbReference type="Proteomes" id="UP000007800">
    <property type="component" value="Unassembled WGS sequence"/>
</dbReference>
<dbReference type="RefSeq" id="XP_002774420.1">
    <property type="nucleotide sequence ID" value="XM_002774374.1"/>
</dbReference>
<protein>
    <submittedName>
        <fullName evidence="2">Uncharacterized protein</fullName>
    </submittedName>
</protein>
<feature type="compositionally biased region" description="Basic and acidic residues" evidence="1">
    <location>
        <begin position="144"/>
        <end position="153"/>
    </location>
</feature>